<dbReference type="Proteomes" id="UP000298416">
    <property type="component" value="Unassembled WGS sequence"/>
</dbReference>
<proteinExistence type="predicted"/>
<accession>A0A8X8ZQ68</accession>
<organism evidence="1">
    <name type="scientific">Salvia splendens</name>
    <name type="common">Scarlet sage</name>
    <dbReference type="NCBI Taxonomy" id="180675"/>
    <lineage>
        <taxon>Eukaryota</taxon>
        <taxon>Viridiplantae</taxon>
        <taxon>Streptophyta</taxon>
        <taxon>Embryophyta</taxon>
        <taxon>Tracheophyta</taxon>
        <taxon>Spermatophyta</taxon>
        <taxon>Magnoliopsida</taxon>
        <taxon>eudicotyledons</taxon>
        <taxon>Gunneridae</taxon>
        <taxon>Pentapetalae</taxon>
        <taxon>asterids</taxon>
        <taxon>lamiids</taxon>
        <taxon>Lamiales</taxon>
        <taxon>Lamiaceae</taxon>
        <taxon>Nepetoideae</taxon>
        <taxon>Mentheae</taxon>
        <taxon>Salviinae</taxon>
        <taxon>Salvia</taxon>
        <taxon>Salvia subgen. Calosphace</taxon>
        <taxon>core Calosphace</taxon>
    </lineage>
</organism>
<dbReference type="AlphaFoldDB" id="A0A8X8ZQ68"/>
<protein>
    <submittedName>
        <fullName evidence="1">Uncharacterized protein</fullName>
    </submittedName>
</protein>
<name>A0A8X8ZQ68_SALSN</name>
<dbReference type="EMBL" id="PNBA02000009">
    <property type="protein sequence ID" value="KAG6412796.1"/>
    <property type="molecule type" value="Genomic_DNA"/>
</dbReference>
<comment type="caution">
    <text evidence="1">The sequence shown here is derived from an EMBL/GenBank/DDBJ whole genome shotgun (WGS) entry which is preliminary data.</text>
</comment>
<evidence type="ECO:0000313" key="2">
    <source>
        <dbReference type="Proteomes" id="UP000298416"/>
    </source>
</evidence>
<reference evidence="1" key="2">
    <citation type="submission" date="2020-08" db="EMBL/GenBank/DDBJ databases">
        <title>Plant Genome Project.</title>
        <authorList>
            <person name="Zhang R.-G."/>
        </authorList>
    </citation>
    <scope>NUCLEOTIDE SEQUENCE</scope>
    <source>
        <strain evidence="1">Huo1</strain>
        <tissue evidence="1">Leaf</tissue>
    </source>
</reference>
<reference evidence="1" key="1">
    <citation type="submission" date="2018-01" db="EMBL/GenBank/DDBJ databases">
        <authorList>
            <person name="Mao J.F."/>
        </authorList>
    </citation>
    <scope>NUCLEOTIDE SEQUENCE</scope>
    <source>
        <strain evidence="1">Huo1</strain>
        <tissue evidence="1">Leaf</tissue>
    </source>
</reference>
<evidence type="ECO:0000313" key="1">
    <source>
        <dbReference type="EMBL" id="KAG6412796.1"/>
    </source>
</evidence>
<gene>
    <name evidence="1" type="ORF">SASPL_125485</name>
</gene>
<sequence length="119" mass="13385">MASSTLQKLIRNQTRPASTFFTHFHKPPSPFAPTQIPKPNDPTPEFIPKNPFFAQVYPTFSFEFLLNPLSLSKLIRPESDGEADGSNIGEKLAQYDHSTLLDEGIRPHGYALTGEWELI</sequence>
<keyword evidence="2" id="KW-1185">Reference proteome</keyword>